<dbReference type="Gene3D" id="3.30.420.10">
    <property type="entry name" value="Ribonuclease H-like superfamily/Ribonuclease H"/>
    <property type="match status" value="1"/>
</dbReference>
<dbReference type="PANTHER" id="PTHR35004">
    <property type="entry name" value="TRANSPOSASE RV3428C-RELATED"/>
    <property type="match status" value="1"/>
</dbReference>
<name>T0Z6X6_9ZZZZ</name>
<comment type="caution">
    <text evidence="2">The sequence shown here is derived from an EMBL/GenBank/DDBJ whole genome shotgun (WGS) entry which is preliminary data.</text>
</comment>
<feature type="non-terminal residue" evidence="2">
    <location>
        <position position="1"/>
    </location>
</feature>
<protein>
    <submittedName>
        <fullName evidence="2">Integrase core domain protein</fullName>
    </submittedName>
</protein>
<feature type="domain" description="Integrase catalytic" evidence="1">
    <location>
        <begin position="1"/>
        <end position="103"/>
    </location>
</feature>
<dbReference type="PANTHER" id="PTHR35004:SF6">
    <property type="entry name" value="TRANSPOSASE"/>
    <property type="match status" value="1"/>
</dbReference>
<reference evidence="2" key="1">
    <citation type="submission" date="2013-08" db="EMBL/GenBank/DDBJ databases">
        <authorList>
            <person name="Mendez C."/>
            <person name="Richter M."/>
            <person name="Ferrer M."/>
            <person name="Sanchez J."/>
        </authorList>
    </citation>
    <scope>NUCLEOTIDE SEQUENCE</scope>
</reference>
<gene>
    <name evidence="2" type="ORF">B1A_16326</name>
</gene>
<dbReference type="AlphaFoldDB" id="T0Z6X6"/>
<dbReference type="GO" id="GO:0003676">
    <property type="term" value="F:nucleic acid binding"/>
    <property type="evidence" value="ECO:0007669"/>
    <property type="project" value="InterPro"/>
</dbReference>
<evidence type="ECO:0000259" key="1">
    <source>
        <dbReference type="PROSITE" id="PS50994"/>
    </source>
</evidence>
<dbReference type="PROSITE" id="PS50994">
    <property type="entry name" value="INTEGRASE"/>
    <property type="match status" value="1"/>
</dbReference>
<dbReference type="GO" id="GO:0015074">
    <property type="term" value="P:DNA integration"/>
    <property type="evidence" value="ECO:0007669"/>
    <property type="project" value="InterPro"/>
</dbReference>
<proteinExistence type="predicted"/>
<sequence length="103" mass="11874">PYCAFALSENTQAFLPVFKQAILRRGLPERLFVDNGANYRSQHLALVCAKLGIALIHARPYQPAGKGKQERWFRTLRAQFLTRLTQDDTSSLDALNRRLWTWV</sequence>
<dbReference type="InterPro" id="IPR001584">
    <property type="entry name" value="Integrase_cat-core"/>
</dbReference>
<reference evidence="2" key="2">
    <citation type="journal article" date="2014" name="ISME J.">
        <title>Microbial stratification in low pH oxic and suboxic macroscopic growths along an acid mine drainage.</title>
        <authorList>
            <person name="Mendez-Garcia C."/>
            <person name="Mesa V."/>
            <person name="Sprenger R.R."/>
            <person name="Richter M."/>
            <person name="Diez M.S."/>
            <person name="Solano J."/>
            <person name="Bargiela R."/>
            <person name="Golyshina O.V."/>
            <person name="Manteca A."/>
            <person name="Ramos J.L."/>
            <person name="Gallego J.R."/>
            <person name="Llorente I."/>
            <person name="Martins Dos Santos V.A."/>
            <person name="Jensen O.N."/>
            <person name="Pelaez A.I."/>
            <person name="Sanchez J."/>
            <person name="Ferrer M."/>
        </authorList>
    </citation>
    <scope>NUCLEOTIDE SEQUENCE</scope>
</reference>
<dbReference type="InterPro" id="IPR012337">
    <property type="entry name" value="RNaseH-like_sf"/>
</dbReference>
<accession>T0Z6X6</accession>
<feature type="non-terminal residue" evidence="2">
    <location>
        <position position="103"/>
    </location>
</feature>
<evidence type="ECO:0000313" key="2">
    <source>
        <dbReference type="EMBL" id="EQD40773.1"/>
    </source>
</evidence>
<dbReference type="SUPFAM" id="SSF53098">
    <property type="entry name" value="Ribonuclease H-like"/>
    <property type="match status" value="1"/>
</dbReference>
<organism evidence="2">
    <name type="scientific">mine drainage metagenome</name>
    <dbReference type="NCBI Taxonomy" id="410659"/>
    <lineage>
        <taxon>unclassified sequences</taxon>
        <taxon>metagenomes</taxon>
        <taxon>ecological metagenomes</taxon>
    </lineage>
</organism>
<dbReference type="InterPro" id="IPR036397">
    <property type="entry name" value="RNaseH_sf"/>
</dbReference>
<dbReference type="EMBL" id="AUZX01011998">
    <property type="protein sequence ID" value="EQD40773.1"/>
    <property type="molecule type" value="Genomic_DNA"/>
</dbReference>